<feature type="transmembrane region" description="Helical" evidence="6">
    <location>
        <begin position="385"/>
        <end position="408"/>
    </location>
</feature>
<dbReference type="Pfam" id="PF07690">
    <property type="entry name" value="MFS_1"/>
    <property type="match status" value="1"/>
</dbReference>
<evidence type="ECO:0000256" key="4">
    <source>
        <dbReference type="ARBA" id="ARBA00022989"/>
    </source>
</evidence>
<dbReference type="PANTHER" id="PTHR12778:SF10">
    <property type="entry name" value="MAJOR FACILITATOR SUPERFAMILY DOMAIN-CONTAINING PROTEIN 3"/>
    <property type="match status" value="1"/>
</dbReference>
<name>A0A6L5XET7_9BACT</name>
<keyword evidence="5 6" id="KW-0472">Membrane</keyword>
<evidence type="ECO:0000313" key="7">
    <source>
        <dbReference type="EMBL" id="MSS17978.1"/>
    </source>
</evidence>
<evidence type="ECO:0000256" key="5">
    <source>
        <dbReference type="ARBA" id="ARBA00023136"/>
    </source>
</evidence>
<protein>
    <submittedName>
        <fullName evidence="7">AmpG family muropeptide MFS transporter</fullName>
    </submittedName>
</protein>
<feature type="transmembrane region" description="Helical" evidence="6">
    <location>
        <begin position="293"/>
        <end position="315"/>
    </location>
</feature>
<organism evidence="7 8">
    <name type="scientific">Sodaliphilus pleomorphus</name>
    <dbReference type="NCBI Taxonomy" id="2606626"/>
    <lineage>
        <taxon>Bacteria</taxon>
        <taxon>Pseudomonadati</taxon>
        <taxon>Bacteroidota</taxon>
        <taxon>Bacteroidia</taxon>
        <taxon>Bacteroidales</taxon>
        <taxon>Muribaculaceae</taxon>
        <taxon>Sodaliphilus</taxon>
    </lineage>
</organism>
<feature type="transmembrane region" description="Helical" evidence="6">
    <location>
        <begin position="108"/>
        <end position="129"/>
    </location>
</feature>
<dbReference type="EMBL" id="VULT01000014">
    <property type="protein sequence ID" value="MSS17978.1"/>
    <property type="molecule type" value="Genomic_DNA"/>
</dbReference>
<dbReference type="GO" id="GO:0022857">
    <property type="term" value="F:transmembrane transporter activity"/>
    <property type="evidence" value="ECO:0007669"/>
    <property type="project" value="InterPro"/>
</dbReference>
<evidence type="ECO:0000313" key="8">
    <source>
        <dbReference type="Proteomes" id="UP000483362"/>
    </source>
</evidence>
<dbReference type="Proteomes" id="UP000483362">
    <property type="component" value="Unassembled WGS sequence"/>
</dbReference>
<feature type="transmembrane region" description="Helical" evidence="6">
    <location>
        <begin position="324"/>
        <end position="343"/>
    </location>
</feature>
<dbReference type="RefSeq" id="WP_154328484.1">
    <property type="nucleotide sequence ID" value="NZ_CP045696.1"/>
</dbReference>
<dbReference type="InterPro" id="IPR004752">
    <property type="entry name" value="AmpG_permease/AT-1"/>
</dbReference>
<keyword evidence="3 6" id="KW-0812">Transmembrane</keyword>
<feature type="transmembrane region" description="Helical" evidence="6">
    <location>
        <begin position="414"/>
        <end position="435"/>
    </location>
</feature>
<evidence type="ECO:0000256" key="6">
    <source>
        <dbReference type="SAM" id="Phobius"/>
    </source>
</evidence>
<dbReference type="SUPFAM" id="SSF103473">
    <property type="entry name" value="MFS general substrate transporter"/>
    <property type="match status" value="1"/>
</dbReference>
<evidence type="ECO:0000256" key="3">
    <source>
        <dbReference type="ARBA" id="ARBA00022692"/>
    </source>
</evidence>
<dbReference type="PANTHER" id="PTHR12778">
    <property type="entry name" value="SOLUTE CARRIER FAMILY 33 ACETYL-COA TRANSPORTER -RELATED"/>
    <property type="match status" value="1"/>
</dbReference>
<keyword evidence="2" id="KW-0813">Transport</keyword>
<feature type="transmembrane region" description="Helical" evidence="6">
    <location>
        <begin position="349"/>
        <end position="373"/>
    </location>
</feature>
<feature type="transmembrane region" description="Helical" evidence="6">
    <location>
        <begin position="47"/>
        <end position="64"/>
    </location>
</feature>
<dbReference type="InterPro" id="IPR036259">
    <property type="entry name" value="MFS_trans_sf"/>
</dbReference>
<dbReference type="AlphaFoldDB" id="A0A6L5XET7"/>
<feature type="transmembrane region" description="Helical" evidence="6">
    <location>
        <begin position="76"/>
        <end position="96"/>
    </location>
</feature>
<dbReference type="InterPro" id="IPR011701">
    <property type="entry name" value="MFS"/>
</dbReference>
<dbReference type="Gene3D" id="1.20.1250.20">
    <property type="entry name" value="MFS general substrate transporter like domains"/>
    <property type="match status" value="2"/>
</dbReference>
<proteinExistence type="predicted"/>
<dbReference type="GO" id="GO:0016020">
    <property type="term" value="C:membrane"/>
    <property type="evidence" value="ECO:0007669"/>
    <property type="project" value="UniProtKB-SubCell"/>
</dbReference>
<reference evidence="7 8" key="1">
    <citation type="submission" date="2019-08" db="EMBL/GenBank/DDBJ databases">
        <title>In-depth cultivation of the pig gut microbiome towards novel bacterial diversity and tailored functional studies.</title>
        <authorList>
            <person name="Wylensek D."/>
            <person name="Hitch T.C.A."/>
            <person name="Clavel T."/>
        </authorList>
    </citation>
    <scope>NUCLEOTIDE SEQUENCE [LARGE SCALE GENOMIC DNA]</scope>
    <source>
        <strain evidence="7 8">Oil-RF-744-WCA-WT-10</strain>
    </source>
</reference>
<keyword evidence="4 6" id="KW-1133">Transmembrane helix</keyword>
<feature type="transmembrane region" description="Helical" evidence="6">
    <location>
        <begin position="149"/>
        <end position="174"/>
    </location>
</feature>
<keyword evidence="8" id="KW-1185">Reference proteome</keyword>
<gene>
    <name evidence="7" type="ORF">FYJ29_09450</name>
</gene>
<feature type="transmembrane region" description="Helical" evidence="6">
    <location>
        <begin position="186"/>
        <end position="208"/>
    </location>
</feature>
<feature type="transmembrane region" description="Helical" evidence="6">
    <location>
        <begin position="238"/>
        <end position="260"/>
    </location>
</feature>
<feature type="transmembrane region" description="Helical" evidence="6">
    <location>
        <begin position="12"/>
        <end position="35"/>
    </location>
</feature>
<sequence length="446" mass="49548">MNNLKTSNKSPWWWVPTLYFAEGVPYFVVNNISVMMFTKMGVPNGDMSFFTTLLYFPWFLKGVWSPIVDVVKTKRWWIVTMQIVLTALMALLMLTLPTPSKEMIASGHTPISMFTFTLILFIIAAFASATHDIAADGFYMLAHSPSSQAAFIGIRSTAYRIASVFGQGVLVAIAGVVEKSSGDIPYSWRITLGVSAVVFLLITLYHIFVLPKPADDHPRNQQEEAGTAKPSSSNAKELLASFGSFFSKPYVWMAIVFMLLYRLPEGFLIKLCMPFLVHPTSQGGLGLSTEMVGVVYGTFGVIALLGGGILGGIFASRVGLKKSLWWMALCMTLPCLTFVYLAYAQPSNTIVITIALCIEQFGYGFGFTAYMLYMMYFSEGEFKTSHYAICTAFMALSMMLPGFVAGYIQEAIGYINFFWMVMACCVATFVVTYFVDKHIDPEYGRK</sequence>
<comment type="caution">
    <text evidence="7">The sequence shown here is derived from an EMBL/GenBank/DDBJ whole genome shotgun (WGS) entry which is preliminary data.</text>
</comment>
<accession>A0A6L5XET7</accession>
<evidence type="ECO:0000256" key="2">
    <source>
        <dbReference type="ARBA" id="ARBA00022448"/>
    </source>
</evidence>
<evidence type="ECO:0000256" key="1">
    <source>
        <dbReference type="ARBA" id="ARBA00004141"/>
    </source>
</evidence>
<comment type="subcellular location">
    <subcellularLocation>
        <location evidence="1">Membrane</location>
        <topology evidence="1">Multi-pass membrane protein</topology>
    </subcellularLocation>
</comment>